<dbReference type="EMBL" id="BSFI01000007">
    <property type="protein sequence ID" value="GLK68118.1"/>
    <property type="molecule type" value="Genomic_DNA"/>
</dbReference>
<organism evidence="8 9">
    <name type="scientific">Hansschlegelia plantiphila</name>
    <dbReference type="NCBI Taxonomy" id="374655"/>
    <lineage>
        <taxon>Bacteria</taxon>
        <taxon>Pseudomonadati</taxon>
        <taxon>Pseudomonadota</taxon>
        <taxon>Alphaproteobacteria</taxon>
        <taxon>Hyphomicrobiales</taxon>
        <taxon>Methylopilaceae</taxon>
        <taxon>Hansschlegelia</taxon>
    </lineage>
</organism>
<dbReference type="SUPFAM" id="SSF52540">
    <property type="entry name" value="P-loop containing nucleoside triphosphate hydrolases"/>
    <property type="match status" value="1"/>
</dbReference>
<keyword evidence="7" id="KW-0472">Membrane</keyword>
<reference evidence="8" key="1">
    <citation type="journal article" date="2014" name="Int. J. Syst. Evol. Microbiol.">
        <title>Complete genome sequence of Corynebacterium casei LMG S-19264T (=DSM 44701T), isolated from a smear-ripened cheese.</title>
        <authorList>
            <consortium name="US DOE Joint Genome Institute (JGI-PGF)"/>
            <person name="Walter F."/>
            <person name="Albersmeier A."/>
            <person name="Kalinowski J."/>
            <person name="Ruckert C."/>
        </authorList>
    </citation>
    <scope>NUCLEOTIDE SEQUENCE</scope>
    <source>
        <strain evidence="8">VKM B-2347</strain>
    </source>
</reference>
<keyword evidence="3" id="KW-0813">Transport</keyword>
<evidence type="ECO:0000256" key="2">
    <source>
        <dbReference type="ARBA" id="ARBA00005417"/>
    </source>
</evidence>
<comment type="caution">
    <text evidence="8">The sequence shown here is derived from an EMBL/GenBank/DDBJ whole genome shotgun (WGS) entry which is preliminary data.</text>
</comment>
<protein>
    <recommendedName>
        <fullName evidence="10">Oligopeptide/dipeptide ABC transporter C-terminal domain-containing protein</fullName>
    </recommendedName>
</protein>
<keyword evidence="5" id="KW-0997">Cell inner membrane</keyword>
<evidence type="ECO:0000313" key="9">
    <source>
        <dbReference type="Proteomes" id="UP001143372"/>
    </source>
</evidence>
<keyword evidence="6" id="KW-1278">Translocase</keyword>
<comment type="similarity">
    <text evidence="2">Belongs to the ABC transporter superfamily.</text>
</comment>
<evidence type="ECO:0000256" key="7">
    <source>
        <dbReference type="ARBA" id="ARBA00023136"/>
    </source>
</evidence>
<evidence type="ECO:0000256" key="4">
    <source>
        <dbReference type="ARBA" id="ARBA00022475"/>
    </source>
</evidence>
<dbReference type="Proteomes" id="UP001143372">
    <property type="component" value="Unassembled WGS sequence"/>
</dbReference>
<keyword evidence="9" id="KW-1185">Reference proteome</keyword>
<dbReference type="PANTHER" id="PTHR43297:SF14">
    <property type="entry name" value="ATPASE AAA-TYPE CORE DOMAIN-CONTAINING PROTEIN"/>
    <property type="match status" value="1"/>
</dbReference>
<keyword evidence="4" id="KW-1003">Cell membrane</keyword>
<dbReference type="RefSeq" id="WP_271168343.1">
    <property type="nucleotide sequence ID" value="NZ_BSFI01000007.1"/>
</dbReference>
<gene>
    <name evidence="8" type="ORF">GCM10008179_17560</name>
</gene>
<reference evidence="8" key="2">
    <citation type="submission" date="2023-01" db="EMBL/GenBank/DDBJ databases">
        <authorList>
            <person name="Sun Q."/>
            <person name="Evtushenko L."/>
        </authorList>
    </citation>
    <scope>NUCLEOTIDE SEQUENCE</scope>
    <source>
        <strain evidence="8">VKM B-2347</strain>
    </source>
</reference>
<evidence type="ECO:0000256" key="6">
    <source>
        <dbReference type="ARBA" id="ARBA00022967"/>
    </source>
</evidence>
<evidence type="ECO:0000256" key="5">
    <source>
        <dbReference type="ARBA" id="ARBA00022519"/>
    </source>
</evidence>
<accession>A0A9W6J1P8</accession>
<sequence length="56" mass="6320">MVFVSHDLAVVERLCDRVAVMRRGRIVEQGACRKVLSTPRERYTRELVAAAHVVVA</sequence>
<dbReference type="InterPro" id="IPR027417">
    <property type="entry name" value="P-loop_NTPase"/>
</dbReference>
<dbReference type="InterPro" id="IPR050388">
    <property type="entry name" value="ABC_Ni/Peptide_Import"/>
</dbReference>
<evidence type="ECO:0000313" key="8">
    <source>
        <dbReference type="EMBL" id="GLK68118.1"/>
    </source>
</evidence>
<dbReference type="PANTHER" id="PTHR43297">
    <property type="entry name" value="OLIGOPEPTIDE TRANSPORT ATP-BINDING PROTEIN APPD"/>
    <property type="match status" value="1"/>
</dbReference>
<evidence type="ECO:0000256" key="1">
    <source>
        <dbReference type="ARBA" id="ARBA00004370"/>
    </source>
</evidence>
<dbReference type="AlphaFoldDB" id="A0A9W6J1P8"/>
<name>A0A9W6J1P8_9HYPH</name>
<dbReference type="Gene3D" id="3.40.50.300">
    <property type="entry name" value="P-loop containing nucleotide triphosphate hydrolases"/>
    <property type="match status" value="1"/>
</dbReference>
<evidence type="ECO:0000256" key="3">
    <source>
        <dbReference type="ARBA" id="ARBA00022448"/>
    </source>
</evidence>
<dbReference type="GO" id="GO:0016020">
    <property type="term" value="C:membrane"/>
    <property type="evidence" value="ECO:0007669"/>
    <property type="project" value="UniProtKB-SubCell"/>
</dbReference>
<evidence type="ECO:0008006" key="10">
    <source>
        <dbReference type="Google" id="ProtNLM"/>
    </source>
</evidence>
<comment type="subcellular location">
    <subcellularLocation>
        <location evidence="1">Membrane</location>
    </subcellularLocation>
</comment>
<proteinExistence type="inferred from homology"/>